<organism evidence="4 5">
    <name type="scientific">Sulfitobacter mediterraneus</name>
    <dbReference type="NCBI Taxonomy" id="83219"/>
    <lineage>
        <taxon>Bacteria</taxon>
        <taxon>Pseudomonadati</taxon>
        <taxon>Pseudomonadota</taxon>
        <taxon>Alphaproteobacteria</taxon>
        <taxon>Rhodobacterales</taxon>
        <taxon>Roseobacteraceae</taxon>
        <taxon>Sulfitobacter</taxon>
    </lineage>
</organism>
<dbReference type="PRINTS" id="PR00038">
    <property type="entry name" value="HTHLUXR"/>
</dbReference>
<proteinExistence type="predicted"/>
<dbReference type="PANTHER" id="PTHR44688">
    <property type="entry name" value="DNA-BINDING TRANSCRIPTIONAL ACTIVATOR DEVR_DOSR"/>
    <property type="match status" value="1"/>
</dbReference>
<dbReference type="GO" id="GO:0006355">
    <property type="term" value="P:regulation of DNA-templated transcription"/>
    <property type="evidence" value="ECO:0007669"/>
    <property type="project" value="InterPro"/>
</dbReference>
<evidence type="ECO:0000256" key="2">
    <source>
        <dbReference type="ARBA" id="ARBA00023125"/>
    </source>
</evidence>
<evidence type="ECO:0000256" key="1">
    <source>
        <dbReference type="ARBA" id="ARBA00023015"/>
    </source>
</evidence>
<evidence type="ECO:0000313" key="5">
    <source>
        <dbReference type="Proteomes" id="UP000027337"/>
    </source>
</evidence>
<dbReference type="CDD" id="cd06170">
    <property type="entry name" value="LuxR_C_like"/>
    <property type="match status" value="1"/>
</dbReference>
<comment type="caution">
    <text evidence="4">The sequence shown here is derived from an EMBL/GenBank/DDBJ whole genome shotgun (WGS) entry which is preliminary data.</text>
</comment>
<dbReference type="SUPFAM" id="SSF75516">
    <property type="entry name" value="Pheromone-binding domain of LuxR-like quorum-sensing transcription factors"/>
    <property type="match status" value="1"/>
</dbReference>
<dbReference type="InterPro" id="IPR016032">
    <property type="entry name" value="Sig_transdc_resp-reg_C-effctor"/>
</dbReference>
<reference evidence="4 5" key="1">
    <citation type="journal article" date="2014" name="Genome Announc.">
        <title>Draft Genome Sequences of Two Isolates of the Roseobacter Group, Sulfitobacter sp. Strains 3SOLIMAR09 and 1FIGIMAR09, from Harbors of Mallorca Island (Mediterranean Sea).</title>
        <authorList>
            <person name="Mas-Llado M."/>
            <person name="Pina-Villalonga J.M."/>
            <person name="Brunet-Galmes I."/>
            <person name="Nogales B."/>
            <person name="Bosch R."/>
        </authorList>
    </citation>
    <scope>NUCLEOTIDE SEQUENCE [LARGE SCALE GENOMIC DNA]</scope>
    <source>
        <strain evidence="4 5">1FIGIMAR09</strain>
    </source>
</reference>
<dbReference type="InterPro" id="IPR005143">
    <property type="entry name" value="TF_LuxR_autoind-bd_dom"/>
</dbReference>
<name>A0A061STR4_9RHOB</name>
<dbReference type="Pfam" id="PF03472">
    <property type="entry name" value="Autoind_bind"/>
    <property type="match status" value="1"/>
</dbReference>
<sequence>MITTKKLNPVLKALARADTIEDLKDACIELRDMLQIDHVSYYCFGPGDGLYGYATYPMEWKARYAQEQYMRIDPVLIGGSSRFQPFNWGDLDWTPKAARKFRVEAAVHGVGSQGYSVPVHGPKGQFALFSVNHSCEDAEWAAFTRKHQNSFILLSHFFNQKALEVVANVDEQPTKALSPRELDAMTLLARGLSRAEVAKDLDISEHTLRVYIESARSKLNAQNTTHAVARALSRGLIVA</sequence>
<keyword evidence="1" id="KW-0805">Transcription regulation</keyword>
<dbReference type="AlphaFoldDB" id="A0A061STR4"/>
<protein>
    <submittedName>
        <fullName evidence="4">LuxR family transcriptional regulator</fullName>
    </submittedName>
</protein>
<accession>A0A061STR4</accession>
<dbReference type="InterPro" id="IPR036693">
    <property type="entry name" value="TF_LuxR_autoind-bd_dom_sf"/>
</dbReference>
<dbReference type="PROSITE" id="PS50043">
    <property type="entry name" value="HTH_LUXR_2"/>
    <property type="match status" value="1"/>
</dbReference>
<dbReference type="STRING" id="83219.PM02_12025"/>
<dbReference type="SMART" id="SM00421">
    <property type="entry name" value="HTH_LUXR"/>
    <property type="match status" value="1"/>
</dbReference>
<evidence type="ECO:0000313" key="4">
    <source>
        <dbReference type="EMBL" id="KAJ02814.1"/>
    </source>
</evidence>
<dbReference type="SUPFAM" id="SSF46894">
    <property type="entry name" value="C-terminal effector domain of the bipartite response regulators"/>
    <property type="match status" value="1"/>
</dbReference>
<dbReference type="EMBL" id="JEMU01000009">
    <property type="protein sequence ID" value="KAJ02814.1"/>
    <property type="molecule type" value="Genomic_DNA"/>
</dbReference>
<dbReference type="PANTHER" id="PTHR44688:SF16">
    <property type="entry name" value="DNA-BINDING TRANSCRIPTIONAL ACTIVATOR DEVR_DOSR"/>
    <property type="match status" value="1"/>
</dbReference>
<evidence type="ECO:0000256" key="3">
    <source>
        <dbReference type="ARBA" id="ARBA00023163"/>
    </source>
</evidence>
<keyword evidence="5" id="KW-1185">Reference proteome</keyword>
<keyword evidence="3" id="KW-0804">Transcription</keyword>
<keyword evidence="2" id="KW-0238">DNA-binding</keyword>
<dbReference type="GO" id="GO:0003677">
    <property type="term" value="F:DNA binding"/>
    <property type="evidence" value="ECO:0007669"/>
    <property type="project" value="UniProtKB-KW"/>
</dbReference>
<gene>
    <name evidence="4" type="ORF">PM02_12025</name>
</gene>
<dbReference type="Pfam" id="PF00196">
    <property type="entry name" value="GerE"/>
    <property type="match status" value="1"/>
</dbReference>
<dbReference type="RefSeq" id="WP_037908687.1">
    <property type="nucleotide sequence ID" value="NZ_CP068998.1"/>
</dbReference>
<dbReference type="InterPro" id="IPR036388">
    <property type="entry name" value="WH-like_DNA-bd_sf"/>
</dbReference>
<dbReference type="eggNOG" id="COG2771">
    <property type="taxonomic scope" value="Bacteria"/>
</dbReference>
<dbReference type="GeneID" id="72440272"/>
<dbReference type="Proteomes" id="UP000027337">
    <property type="component" value="Unassembled WGS sequence"/>
</dbReference>
<dbReference type="Gene3D" id="1.10.10.10">
    <property type="entry name" value="Winged helix-like DNA-binding domain superfamily/Winged helix DNA-binding domain"/>
    <property type="match status" value="1"/>
</dbReference>
<dbReference type="InterPro" id="IPR000792">
    <property type="entry name" value="Tscrpt_reg_LuxR_C"/>
</dbReference>
<dbReference type="Gene3D" id="3.30.450.80">
    <property type="entry name" value="Transcription factor LuxR-like, autoinducer-binding domain"/>
    <property type="match status" value="1"/>
</dbReference>